<reference evidence="17 18" key="1">
    <citation type="submission" date="2019-07" db="EMBL/GenBank/DDBJ databases">
        <title>Draft genome assembly of a fouling barnacle, Amphibalanus amphitrite (Darwin, 1854): The first reference genome for Thecostraca.</title>
        <authorList>
            <person name="Kim W."/>
        </authorList>
    </citation>
    <scope>NUCLEOTIDE SEQUENCE [LARGE SCALE GENOMIC DNA]</scope>
    <source>
        <strain evidence="17">SNU_AA5</strain>
        <tissue evidence="17">Soma without cirri and trophi</tissue>
    </source>
</reference>
<feature type="transmembrane region" description="Helical" evidence="16">
    <location>
        <begin position="144"/>
        <end position="164"/>
    </location>
</feature>
<dbReference type="InterPro" id="IPR037272">
    <property type="entry name" value="SNS_sf"/>
</dbReference>
<dbReference type="PANTHER" id="PTHR11616">
    <property type="entry name" value="SODIUM/CHLORIDE DEPENDENT TRANSPORTER"/>
    <property type="match status" value="1"/>
</dbReference>
<comment type="caution">
    <text evidence="17">The sequence shown here is derived from an EMBL/GenBank/DDBJ whole genome shotgun (WGS) entry which is preliminary data.</text>
</comment>
<dbReference type="PANTHER" id="PTHR11616:SF321">
    <property type="entry name" value="SODIUM-DEPENDENT NUTRIENT AMINO ACID TRANSPORTER 1-RELATED"/>
    <property type="match status" value="1"/>
</dbReference>
<comment type="function">
    <text evidence="13">Unusual broad substrate spectrum amino acid:sodium cotransporter that promotes absorption of the D isomers of essential amino acids. Neutral amino acids are the preferred substrates, especially methionine and phenylalanine.</text>
</comment>
<keyword evidence="3" id="KW-0813">Transport</keyword>
<keyword evidence="11" id="KW-0325">Glycoprotein</keyword>
<evidence type="ECO:0000256" key="4">
    <source>
        <dbReference type="ARBA" id="ARBA00022692"/>
    </source>
</evidence>
<keyword evidence="12" id="KW-0739">Sodium transport</keyword>
<proteinExistence type="inferred from homology"/>
<dbReference type="GO" id="GO:0005283">
    <property type="term" value="F:amino acid:sodium symporter activity"/>
    <property type="evidence" value="ECO:0007669"/>
    <property type="project" value="TreeGrafter"/>
</dbReference>
<evidence type="ECO:0000256" key="9">
    <source>
        <dbReference type="ARBA" id="ARBA00023065"/>
    </source>
</evidence>
<dbReference type="PROSITE" id="PS50267">
    <property type="entry name" value="NA_NEUROTRAN_SYMP_3"/>
    <property type="match status" value="1"/>
</dbReference>
<keyword evidence="9" id="KW-0406">Ion transport</keyword>
<feature type="transmembrane region" description="Helical" evidence="16">
    <location>
        <begin position="104"/>
        <end position="124"/>
    </location>
</feature>
<evidence type="ECO:0000256" key="16">
    <source>
        <dbReference type="SAM" id="Phobius"/>
    </source>
</evidence>
<keyword evidence="4 16" id="KW-0812">Transmembrane</keyword>
<evidence type="ECO:0000313" key="18">
    <source>
        <dbReference type="Proteomes" id="UP000440578"/>
    </source>
</evidence>
<dbReference type="SUPFAM" id="SSF161070">
    <property type="entry name" value="SNF-like"/>
    <property type="match status" value="1"/>
</dbReference>
<sequence length="309" mass="34296">MTTYDGKDIFNSLTNHHGDAEKTASNLSIYQYNIVTCILGFTASIIFVAKGGTLVLDVTDVRGHVDMSFVIAALQTIVICVFYGSGSVLDLVEEEMGMKLGGSRPYWALSWNIVAPFLLLWVAFNREDDSNNHLAGEDEADAWHMLGAIIAFLPLLVVLGFFIFQVYNFRKDGVWQALQPTRKWCLGLDTSLLIEAADAEPDKWRGDIELTIAPPSEAALAGGVLRGDGALRSPRRPGARLPARSRGPPSPPLELCWVWDRSKRPASPSSKGPLQWPFSDHTLKSQKYVPFQRQMEEGKRIRRLSGRPP</sequence>
<keyword evidence="6" id="KW-0029">Amino-acid transport</keyword>
<dbReference type="Pfam" id="PF00209">
    <property type="entry name" value="SNF"/>
    <property type="match status" value="1"/>
</dbReference>
<evidence type="ECO:0000256" key="14">
    <source>
        <dbReference type="ARBA" id="ARBA00040215"/>
    </source>
</evidence>
<dbReference type="GO" id="GO:0005886">
    <property type="term" value="C:plasma membrane"/>
    <property type="evidence" value="ECO:0007669"/>
    <property type="project" value="TreeGrafter"/>
</dbReference>
<evidence type="ECO:0000256" key="12">
    <source>
        <dbReference type="ARBA" id="ARBA00023201"/>
    </source>
</evidence>
<comment type="subcellular location">
    <subcellularLocation>
        <location evidence="1">Membrane</location>
        <topology evidence="1">Multi-pass membrane protein</topology>
    </subcellularLocation>
</comment>
<evidence type="ECO:0000256" key="5">
    <source>
        <dbReference type="ARBA" id="ARBA00022847"/>
    </source>
</evidence>
<evidence type="ECO:0000256" key="13">
    <source>
        <dbReference type="ARBA" id="ARBA00037785"/>
    </source>
</evidence>
<keyword evidence="5" id="KW-0769">Symport</keyword>
<evidence type="ECO:0000256" key="10">
    <source>
        <dbReference type="ARBA" id="ARBA00023136"/>
    </source>
</evidence>
<keyword evidence="7 16" id="KW-1133">Transmembrane helix</keyword>
<gene>
    <name evidence="17" type="ORF">FJT64_009564</name>
</gene>
<feature type="region of interest" description="Disordered" evidence="15">
    <location>
        <begin position="287"/>
        <end position="309"/>
    </location>
</feature>
<evidence type="ECO:0000256" key="8">
    <source>
        <dbReference type="ARBA" id="ARBA00023053"/>
    </source>
</evidence>
<evidence type="ECO:0000256" key="1">
    <source>
        <dbReference type="ARBA" id="ARBA00004141"/>
    </source>
</evidence>
<evidence type="ECO:0000256" key="6">
    <source>
        <dbReference type="ARBA" id="ARBA00022970"/>
    </source>
</evidence>
<dbReference type="InterPro" id="IPR000175">
    <property type="entry name" value="Na/ntran_symport"/>
</dbReference>
<feature type="transmembrane region" description="Helical" evidence="16">
    <location>
        <begin position="29"/>
        <end position="49"/>
    </location>
</feature>
<feature type="transmembrane region" description="Helical" evidence="16">
    <location>
        <begin position="69"/>
        <end position="92"/>
    </location>
</feature>
<comment type="similarity">
    <text evidence="2">Belongs to the sodium:neurotransmitter symporter (SNF) (TC 2.A.22) family.</text>
</comment>
<evidence type="ECO:0000256" key="2">
    <source>
        <dbReference type="ARBA" id="ARBA00006459"/>
    </source>
</evidence>
<organism evidence="17 18">
    <name type="scientific">Amphibalanus amphitrite</name>
    <name type="common">Striped barnacle</name>
    <name type="synonym">Balanus amphitrite</name>
    <dbReference type="NCBI Taxonomy" id="1232801"/>
    <lineage>
        <taxon>Eukaryota</taxon>
        <taxon>Metazoa</taxon>
        <taxon>Ecdysozoa</taxon>
        <taxon>Arthropoda</taxon>
        <taxon>Crustacea</taxon>
        <taxon>Multicrustacea</taxon>
        <taxon>Cirripedia</taxon>
        <taxon>Thoracica</taxon>
        <taxon>Thoracicalcarea</taxon>
        <taxon>Balanomorpha</taxon>
        <taxon>Balanoidea</taxon>
        <taxon>Balanidae</taxon>
        <taxon>Amphibalaninae</taxon>
        <taxon>Amphibalanus</taxon>
    </lineage>
</organism>
<dbReference type="EMBL" id="VIIS01001812">
    <property type="protein sequence ID" value="KAF0292451.1"/>
    <property type="molecule type" value="Genomic_DNA"/>
</dbReference>
<evidence type="ECO:0000256" key="15">
    <source>
        <dbReference type="SAM" id="MobiDB-lite"/>
    </source>
</evidence>
<feature type="region of interest" description="Disordered" evidence="15">
    <location>
        <begin position="229"/>
        <end position="249"/>
    </location>
</feature>
<keyword evidence="18" id="KW-1185">Reference proteome</keyword>
<evidence type="ECO:0000313" key="17">
    <source>
        <dbReference type="EMBL" id="KAF0292451.1"/>
    </source>
</evidence>
<dbReference type="GO" id="GO:0089718">
    <property type="term" value="P:amino acid import across plasma membrane"/>
    <property type="evidence" value="ECO:0007669"/>
    <property type="project" value="TreeGrafter"/>
</dbReference>
<dbReference type="GO" id="GO:0015179">
    <property type="term" value="F:L-amino acid transmembrane transporter activity"/>
    <property type="evidence" value="ECO:0007669"/>
    <property type="project" value="TreeGrafter"/>
</dbReference>
<evidence type="ECO:0000256" key="3">
    <source>
        <dbReference type="ARBA" id="ARBA00022448"/>
    </source>
</evidence>
<keyword evidence="8" id="KW-0915">Sodium</keyword>
<accession>A0A6A4VT17</accession>
<evidence type="ECO:0000256" key="7">
    <source>
        <dbReference type="ARBA" id="ARBA00022989"/>
    </source>
</evidence>
<dbReference type="OrthoDB" id="6581954at2759"/>
<dbReference type="AlphaFoldDB" id="A0A6A4VT17"/>
<dbReference type="Proteomes" id="UP000440578">
    <property type="component" value="Unassembled WGS sequence"/>
</dbReference>
<protein>
    <recommendedName>
        <fullName evidence="14">Sodium-dependent nutrient amino acid transporter 1</fullName>
    </recommendedName>
</protein>
<name>A0A6A4VT17_AMPAM</name>
<keyword evidence="10 16" id="KW-0472">Membrane</keyword>
<feature type="compositionally biased region" description="Basic residues" evidence="15">
    <location>
        <begin position="300"/>
        <end position="309"/>
    </location>
</feature>
<evidence type="ECO:0000256" key="11">
    <source>
        <dbReference type="ARBA" id="ARBA00023180"/>
    </source>
</evidence>